<dbReference type="EMBL" id="JAUFQY010000001">
    <property type="protein sequence ID" value="MDN3700237.1"/>
    <property type="molecule type" value="Genomic_DNA"/>
</dbReference>
<dbReference type="Gene3D" id="3.30.70.100">
    <property type="match status" value="1"/>
</dbReference>
<reference evidence="2" key="1">
    <citation type="journal article" date="2019" name="Int. J. Syst. Evol. Microbiol.">
        <title>The Global Catalogue of Microorganisms (GCM) 10K type strain sequencing project: providing services to taxonomists for standard genome sequencing and annotation.</title>
        <authorList>
            <consortium name="The Broad Institute Genomics Platform"/>
            <consortium name="The Broad Institute Genome Sequencing Center for Infectious Disease"/>
            <person name="Wu L."/>
            <person name="Ma J."/>
        </authorList>
    </citation>
    <scope>NUCLEOTIDE SEQUENCE [LARGE SCALE GENOMIC DNA]</scope>
    <source>
        <strain evidence="2">CECT 7226</strain>
    </source>
</reference>
<dbReference type="InterPro" id="IPR011008">
    <property type="entry name" value="Dimeric_a/b-barrel"/>
</dbReference>
<protein>
    <submittedName>
        <fullName evidence="1">L-rhamnose mutarotase</fullName>
        <ecNumber evidence="1">5.1.3.32</ecNumber>
    </submittedName>
</protein>
<keyword evidence="1" id="KW-0413">Isomerase</keyword>
<proteinExistence type="predicted"/>
<gene>
    <name evidence="1" type="ORF">QWY96_03765</name>
</gene>
<dbReference type="SUPFAM" id="SSF54909">
    <property type="entry name" value="Dimeric alpha+beta barrel"/>
    <property type="match status" value="1"/>
</dbReference>
<sequence>MLFAYAEVEDEERWAAVAQTPECQEWWSYMKDVMPSNADNSPKSRNLSEVFT</sequence>
<dbReference type="EC" id="5.1.3.32" evidence="1"/>
<name>A0ABT8CET2_9VIBR</name>
<evidence type="ECO:0000313" key="1">
    <source>
        <dbReference type="EMBL" id="MDN3700237.1"/>
    </source>
</evidence>
<evidence type="ECO:0000313" key="2">
    <source>
        <dbReference type="Proteomes" id="UP001223712"/>
    </source>
</evidence>
<dbReference type="InterPro" id="IPR008000">
    <property type="entry name" value="Rham/fucose_mutarotase"/>
</dbReference>
<organism evidence="1 2">
    <name type="scientific">Vibrio artabrorum</name>
    <dbReference type="NCBI Taxonomy" id="446374"/>
    <lineage>
        <taxon>Bacteria</taxon>
        <taxon>Pseudomonadati</taxon>
        <taxon>Pseudomonadota</taxon>
        <taxon>Gammaproteobacteria</taxon>
        <taxon>Vibrionales</taxon>
        <taxon>Vibrionaceae</taxon>
        <taxon>Vibrio</taxon>
    </lineage>
</organism>
<dbReference type="Pfam" id="PF05336">
    <property type="entry name" value="rhaM"/>
    <property type="match status" value="1"/>
</dbReference>
<dbReference type="Proteomes" id="UP001223712">
    <property type="component" value="Unassembled WGS sequence"/>
</dbReference>
<keyword evidence="2" id="KW-1185">Reference proteome</keyword>
<accession>A0ABT8CET2</accession>
<comment type="caution">
    <text evidence="1">The sequence shown here is derived from an EMBL/GenBank/DDBJ whole genome shotgun (WGS) entry which is preliminary data.</text>
</comment>
<dbReference type="GO" id="GO:0062192">
    <property type="term" value="F:L-rhamnose mutarotase activity"/>
    <property type="evidence" value="ECO:0007669"/>
    <property type="project" value="UniProtKB-EC"/>
</dbReference>